<organism evidence="1 2">
    <name type="scientific">Dentiscutata heterogama</name>
    <dbReference type="NCBI Taxonomy" id="1316150"/>
    <lineage>
        <taxon>Eukaryota</taxon>
        <taxon>Fungi</taxon>
        <taxon>Fungi incertae sedis</taxon>
        <taxon>Mucoromycota</taxon>
        <taxon>Glomeromycotina</taxon>
        <taxon>Glomeromycetes</taxon>
        <taxon>Diversisporales</taxon>
        <taxon>Gigasporaceae</taxon>
        <taxon>Dentiscutata</taxon>
    </lineage>
</organism>
<accession>A0ACA9MXH8</accession>
<proteinExistence type="predicted"/>
<sequence length="131" mass="15379">ENGFLHCYGISKNPETNEFIIVLDYAQGGDLRKFLIKNHKTLKWEDRLQFAMSIAKDLKVIHEADRCIPVQWLQSLEQSPECCPVARFCNDFLVSIDLVDENNIFILNLWPKNALYNFYNLVQSRNRTTIR</sequence>
<name>A0ACA9MXH8_9GLOM</name>
<protein>
    <submittedName>
        <fullName evidence="1">15570_t:CDS:1</fullName>
    </submittedName>
</protein>
<dbReference type="Proteomes" id="UP000789702">
    <property type="component" value="Unassembled WGS sequence"/>
</dbReference>
<reference evidence="1" key="1">
    <citation type="submission" date="2021-06" db="EMBL/GenBank/DDBJ databases">
        <authorList>
            <person name="Kallberg Y."/>
            <person name="Tangrot J."/>
            <person name="Rosling A."/>
        </authorList>
    </citation>
    <scope>NUCLEOTIDE SEQUENCE</scope>
    <source>
        <strain evidence="1">IL203A</strain>
    </source>
</reference>
<keyword evidence="2" id="KW-1185">Reference proteome</keyword>
<feature type="non-terminal residue" evidence="1">
    <location>
        <position position="1"/>
    </location>
</feature>
<gene>
    <name evidence="1" type="ORF">DHETER_LOCUS7817</name>
</gene>
<comment type="caution">
    <text evidence="1">The sequence shown here is derived from an EMBL/GenBank/DDBJ whole genome shotgun (WGS) entry which is preliminary data.</text>
</comment>
<evidence type="ECO:0000313" key="1">
    <source>
        <dbReference type="EMBL" id="CAG8615758.1"/>
    </source>
</evidence>
<evidence type="ECO:0000313" key="2">
    <source>
        <dbReference type="Proteomes" id="UP000789702"/>
    </source>
</evidence>
<dbReference type="EMBL" id="CAJVPU010011557">
    <property type="protein sequence ID" value="CAG8615758.1"/>
    <property type="molecule type" value="Genomic_DNA"/>
</dbReference>